<sequence length="85" mass="9121">MIIGQHDKGMSTCLLSDGATQQPGSGRRSLSAVYDPADGLKFITGKMFEFSRQEVADLLHRDASAAGNLTTTEIGYGDQPCNYAH</sequence>
<evidence type="ECO:0000313" key="1">
    <source>
        <dbReference type="EMBL" id="ERL49981.1"/>
    </source>
</evidence>
<comment type="caution">
    <text evidence="1">The sequence shown here is derived from an EMBL/GenBank/DDBJ whole genome shotgun (WGS) entry which is preliminary data.</text>
</comment>
<evidence type="ECO:0000313" key="2">
    <source>
        <dbReference type="Proteomes" id="UP000019113"/>
    </source>
</evidence>
<accession>W1N482</accession>
<dbReference type="KEGG" id="hhu:AR456_03820"/>
<protein>
    <submittedName>
        <fullName evidence="1">Uncharacterized protein</fullName>
    </submittedName>
</protein>
<organism evidence="1 2">
    <name type="scientific">Halomonas huangheensis</name>
    <dbReference type="NCBI Taxonomy" id="1178482"/>
    <lineage>
        <taxon>Bacteria</taxon>
        <taxon>Pseudomonadati</taxon>
        <taxon>Pseudomonadota</taxon>
        <taxon>Gammaproteobacteria</taxon>
        <taxon>Oceanospirillales</taxon>
        <taxon>Halomonadaceae</taxon>
        <taxon>Halomonas</taxon>
    </lineage>
</organism>
<gene>
    <name evidence="1" type="ORF">BJB45_02320</name>
</gene>
<dbReference type="EMBL" id="AVBC01000039">
    <property type="protein sequence ID" value="ERL49981.1"/>
    <property type="molecule type" value="Genomic_DNA"/>
</dbReference>
<dbReference type="Proteomes" id="UP000019113">
    <property type="component" value="Unassembled WGS sequence"/>
</dbReference>
<keyword evidence="2" id="KW-1185">Reference proteome</keyword>
<dbReference type="AlphaFoldDB" id="W1N482"/>
<reference evidence="1 2" key="1">
    <citation type="submission" date="2013-08" db="EMBL/GenBank/DDBJ databases">
        <title>draft genome of Halomonas huanghegensis, strain BJGMM-B45T.</title>
        <authorList>
            <person name="Miao C."/>
            <person name="Wan Y."/>
            <person name="Jin W."/>
        </authorList>
    </citation>
    <scope>NUCLEOTIDE SEQUENCE [LARGE SCALE GENOMIC DNA]</scope>
    <source>
        <strain evidence="1 2">BJGMM-B45</strain>
    </source>
</reference>
<name>W1N482_9GAMM</name>
<proteinExistence type="predicted"/>